<evidence type="ECO:0000256" key="1">
    <source>
        <dbReference type="SAM" id="SignalP"/>
    </source>
</evidence>
<evidence type="ECO:0000313" key="3">
    <source>
        <dbReference type="Proteomes" id="UP000198393"/>
    </source>
</evidence>
<keyword evidence="3" id="KW-1185">Reference proteome</keyword>
<evidence type="ECO:0008006" key="4">
    <source>
        <dbReference type="Google" id="ProtNLM"/>
    </source>
</evidence>
<evidence type="ECO:0000313" key="2">
    <source>
        <dbReference type="EMBL" id="SNS81427.1"/>
    </source>
</evidence>
<accession>A0A239HJ99</accession>
<reference evidence="2 3" key="1">
    <citation type="submission" date="2017-06" db="EMBL/GenBank/DDBJ databases">
        <authorList>
            <person name="Kim H.J."/>
            <person name="Triplett B.A."/>
        </authorList>
    </citation>
    <scope>NUCLEOTIDE SEQUENCE [LARGE SCALE GENOMIC DNA]</scope>
    <source>
        <strain evidence="2 3">DSM 19307</strain>
    </source>
</reference>
<name>A0A239HJ99_EKHLU</name>
<proteinExistence type="predicted"/>
<gene>
    <name evidence="2" type="ORF">SAMN05421640_1347</name>
</gene>
<dbReference type="Proteomes" id="UP000198393">
    <property type="component" value="Unassembled WGS sequence"/>
</dbReference>
<dbReference type="EMBL" id="FZPD01000002">
    <property type="protein sequence ID" value="SNS81427.1"/>
    <property type="molecule type" value="Genomic_DNA"/>
</dbReference>
<feature type="chain" id="PRO_5012263673" description="SnoaL-like domain-containing protein" evidence="1">
    <location>
        <begin position="19"/>
        <end position="208"/>
    </location>
</feature>
<sequence>MKILASYFILFLPFFITAQTEDPNAKAKAMGLTETDIADLCNAAVGDLPNYYDWEVPPVFEIIYDVEGKPYPDFPTKKEAHDWLDKIWEEKYSCVYCEITDSITGTLDMMGLYHETGNWEKWVYILYDPEGPFKAKGINKIRVINDYLEVKGTLLDYLYYVTEERPTREVEKNPSFEDSLNGMKARIIKYGGKRMKDMTPEEIEENSQ</sequence>
<organism evidence="2 3">
    <name type="scientific">Ekhidna lutea</name>
    <dbReference type="NCBI Taxonomy" id="447679"/>
    <lineage>
        <taxon>Bacteria</taxon>
        <taxon>Pseudomonadati</taxon>
        <taxon>Bacteroidota</taxon>
        <taxon>Cytophagia</taxon>
        <taxon>Cytophagales</taxon>
        <taxon>Reichenbachiellaceae</taxon>
        <taxon>Ekhidna</taxon>
    </lineage>
</organism>
<feature type="signal peptide" evidence="1">
    <location>
        <begin position="1"/>
        <end position="18"/>
    </location>
</feature>
<protein>
    <recommendedName>
        <fullName evidence="4">SnoaL-like domain-containing protein</fullName>
    </recommendedName>
</protein>
<dbReference type="RefSeq" id="WP_089356087.1">
    <property type="nucleotide sequence ID" value="NZ_FZPD01000002.1"/>
</dbReference>
<dbReference type="AlphaFoldDB" id="A0A239HJ99"/>
<keyword evidence="1" id="KW-0732">Signal</keyword>